<proteinExistence type="predicted"/>
<evidence type="ECO:0000313" key="3">
    <source>
        <dbReference type="Proteomes" id="UP001174936"/>
    </source>
</evidence>
<reference evidence="2" key="1">
    <citation type="submission" date="2023-06" db="EMBL/GenBank/DDBJ databases">
        <title>Genome-scale phylogeny and comparative genomics of the fungal order Sordariales.</title>
        <authorList>
            <consortium name="Lawrence Berkeley National Laboratory"/>
            <person name="Hensen N."/>
            <person name="Bonometti L."/>
            <person name="Westerberg I."/>
            <person name="Brannstrom I.O."/>
            <person name="Guillou S."/>
            <person name="Cros-Aarteil S."/>
            <person name="Calhoun S."/>
            <person name="Haridas S."/>
            <person name="Kuo A."/>
            <person name="Mondo S."/>
            <person name="Pangilinan J."/>
            <person name="Riley R."/>
            <person name="Labutti K."/>
            <person name="Andreopoulos B."/>
            <person name="Lipzen A."/>
            <person name="Chen C."/>
            <person name="Yanf M."/>
            <person name="Daum C."/>
            <person name="Ng V."/>
            <person name="Clum A."/>
            <person name="Steindorff A."/>
            <person name="Ohm R."/>
            <person name="Martin F."/>
            <person name="Silar P."/>
            <person name="Natvig D."/>
            <person name="Lalanne C."/>
            <person name="Gautier V."/>
            <person name="Ament-Velasquez S.L."/>
            <person name="Kruys A."/>
            <person name="Hutchinson M.I."/>
            <person name="Powell A.J."/>
            <person name="Barry K."/>
            <person name="Miller A.N."/>
            <person name="Grigoriev I.V."/>
            <person name="Debuchy R."/>
            <person name="Gladieux P."/>
            <person name="Thoren M.H."/>
            <person name="Johannesson H."/>
        </authorList>
    </citation>
    <scope>NUCLEOTIDE SEQUENCE</scope>
    <source>
        <strain evidence="2">SMH2532-1</strain>
    </source>
</reference>
<dbReference type="Proteomes" id="UP001174936">
    <property type="component" value="Unassembled WGS sequence"/>
</dbReference>
<dbReference type="AlphaFoldDB" id="A0AA39Y9D3"/>
<organism evidence="2 3">
    <name type="scientific">Cercophora newfieldiana</name>
    <dbReference type="NCBI Taxonomy" id="92897"/>
    <lineage>
        <taxon>Eukaryota</taxon>
        <taxon>Fungi</taxon>
        <taxon>Dikarya</taxon>
        <taxon>Ascomycota</taxon>
        <taxon>Pezizomycotina</taxon>
        <taxon>Sordariomycetes</taxon>
        <taxon>Sordariomycetidae</taxon>
        <taxon>Sordariales</taxon>
        <taxon>Lasiosphaeriaceae</taxon>
        <taxon>Cercophora</taxon>
    </lineage>
</organism>
<comment type="caution">
    <text evidence="2">The sequence shown here is derived from an EMBL/GenBank/DDBJ whole genome shotgun (WGS) entry which is preliminary data.</text>
</comment>
<evidence type="ECO:0000313" key="2">
    <source>
        <dbReference type="EMBL" id="KAK0648464.1"/>
    </source>
</evidence>
<accession>A0AA39Y9D3</accession>
<feature type="domain" description="Heterokaryon incompatibility" evidence="1">
    <location>
        <begin position="207"/>
        <end position="371"/>
    </location>
</feature>
<dbReference type="Pfam" id="PF06985">
    <property type="entry name" value="HET"/>
    <property type="match status" value="1"/>
</dbReference>
<sequence>MSELSWLLSDMFLDGDEAPSVDPGGCILCINADVPHPPGVCIVCHDGAKRLPAPLQAEDTRVVFTRDSLEAAIRDGGCQFCSLITSAFSTMGWEIRQHLVLDTSVAVPVIVWTSNNMALFGEKPVGLEIFSQKDGGLNRNQECRAISEDSSSTECMALAKQWIQDCLSDHADCAYKPTRLPKRVLHVGTEDTDPSLYISGQGEQGIYATLSHCWGGGPSPPPKIFIATEKDATAGIPFTQLPKTFQDAIVIARELGLEYLWIDSLCILQDSNEDWQETAAVMGAIYADSYVTIAAAGAKDCRDGCFLKHDISFPQRELPAPSGTDFKGTVYVRAVPPMSDASTMVAGEETVGDSVADGRTVLDTRAWVFQERTLSPRTLHYTAKELVFECKRHIRCECRTRRREVGTEWSNSAKTSPAALARQSRGEILHRWMGIIEEYTSRELTFDDDWLPAIAGTATAVAETMGSEYQAGLWNKDLLLQLLWYATDKYPKSKKPLPTKHHDHDYVPSWSWAAVIGRKSFVWKQEYSLSELDRLTPKAEILEVNVEPRNKALNPYGAVKSGGYMRVKGLLCSGNVEYWTGDDGVEYVNWKPSVDIELSSVTIQPDVLDIFKQEMGGADVVVYLLPLCAQLEDKNPVFGTIHPTGFTRTHGLVLAKVAASGNTRAESYRRVGYFEFEPGNMYGWVLEWAMWEDLGTEKEIRIV</sequence>
<dbReference type="PANTHER" id="PTHR33112:SF8">
    <property type="entry name" value="HETEROKARYON INCOMPATIBILITY DOMAIN-CONTAINING PROTEIN"/>
    <property type="match status" value="1"/>
</dbReference>
<protein>
    <submittedName>
        <fullName evidence="2">Heterokaryon incompatibility protein-domain-containing protein</fullName>
    </submittedName>
</protein>
<dbReference type="PANTHER" id="PTHR33112">
    <property type="entry name" value="DOMAIN PROTEIN, PUTATIVE-RELATED"/>
    <property type="match status" value="1"/>
</dbReference>
<name>A0AA39Y9D3_9PEZI</name>
<keyword evidence="3" id="KW-1185">Reference proteome</keyword>
<dbReference type="InterPro" id="IPR010730">
    <property type="entry name" value="HET"/>
</dbReference>
<dbReference type="EMBL" id="JAULSV010000003">
    <property type="protein sequence ID" value="KAK0648464.1"/>
    <property type="molecule type" value="Genomic_DNA"/>
</dbReference>
<evidence type="ECO:0000259" key="1">
    <source>
        <dbReference type="Pfam" id="PF06985"/>
    </source>
</evidence>
<gene>
    <name evidence="2" type="ORF">B0T16DRAFT_455941</name>
</gene>